<comment type="caution">
    <text evidence="1">The sequence shown here is derived from an EMBL/GenBank/DDBJ whole genome shotgun (WGS) entry which is preliminary data.</text>
</comment>
<dbReference type="RefSeq" id="XP_018708383.1">
    <property type="nucleotide sequence ID" value="XM_018843933.1"/>
</dbReference>
<sequence length="159" mass="16761">MVVQLSKALASTSSHTLFGDGNSITGTELMSAEPLEDLPEASSSEESVDLSCAQACALVHDAFKSASTQLHSPSDDGILEPIEPPAVEMISSGSAIGPQSPQLVEIKLDSNARTERSEKQYTAAEPQKAARGSYLYIPGVGFVYQEDGDELGYKAPVTL</sequence>
<dbReference type="Proteomes" id="UP000076744">
    <property type="component" value="Unassembled WGS sequence"/>
</dbReference>
<organism evidence="1 2">
    <name type="scientific">Cordyceps fumosorosea (strain ARSEF 2679)</name>
    <name type="common">Isaria fumosorosea</name>
    <dbReference type="NCBI Taxonomy" id="1081104"/>
    <lineage>
        <taxon>Eukaryota</taxon>
        <taxon>Fungi</taxon>
        <taxon>Dikarya</taxon>
        <taxon>Ascomycota</taxon>
        <taxon>Pezizomycotina</taxon>
        <taxon>Sordariomycetes</taxon>
        <taxon>Hypocreomycetidae</taxon>
        <taxon>Hypocreales</taxon>
        <taxon>Cordycipitaceae</taxon>
        <taxon>Cordyceps</taxon>
    </lineage>
</organism>
<dbReference type="GeneID" id="30016618"/>
<protein>
    <submittedName>
        <fullName evidence="1">Uncharacterized protein</fullName>
    </submittedName>
</protein>
<name>A0A168E680_CORFA</name>
<evidence type="ECO:0000313" key="2">
    <source>
        <dbReference type="Proteomes" id="UP000076744"/>
    </source>
</evidence>
<reference evidence="1 2" key="1">
    <citation type="journal article" date="2016" name="Genome Biol. Evol.">
        <title>Divergent and convergent evolution of fungal pathogenicity.</title>
        <authorList>
            <person name="Shang Y."/>
            <person name="Xiao G."/>
            <person name="Zheng P."/>
            <person name="Cen K."/>
            <person name="Zhan S."/>
            <person name="Wang C."/>
        </authorList>
    </citation>
    <scope>NUCLEOTIDE SEQUENCE [LARGE SCALE GENOMIC DNA]</scope>
    <source>
        <strain evidence="1 2">ARSEF 2679</strain>
    </source>
</reference>
<dbReference type="AlphaFoldDB" id="A0A168E680"/>
<proteinExistence type="predicted"/>
<accession>A0A168E680</accession>
<keyword evidence="2" id="KW-1185">Reference proteome</keyword>
<evidence type="ECO:0000313" key="1">
    <source>
        <dbReference type="EMBL" id="OAA73425.1"/>
    </source>
</evidence>
<dbReference type="EMBL" id="AZHB01000001">
    <property type="protein sequence ID" value="OAA73425.1"/>
    <property type="molecule type" value="Genomic_DNA"/>
</dbReference>
<dbReference type="OrthoDB" id="4869312at2759"/>
<gene>
    <name evidence="1" type="ORF">ISF_00326</name>
</gene>